<protein>
    <submittedName>
        <fullName evidence="1">Uncharacterized protein</fullName>
    </submittedName>
</protein>
<dbReference type="HOGENOM" id="CLU_3186402_0_0_6"/>
<evidence type="ECO:0000313" key="1">
    <source>
        <dbReference type="EMBL" id="ADJ29196.1"/>
    </source>
</evidence>
<keyword evidence="2" id="KW-1185">Reference proteome</keyword>
<name>D8K953_NITWC</name>
<dbReference type="KEGG" id="nwa:Nwat_2372"/>
<organism evidence="1 2">
    <name type="scientific">Nitrosococcus watsoni (strain C-113)</name>
    <dbReference type="NCBI Taxonomy" id="105559"/>
    <lineage>
        <taxon>Bacteria</taxon>
        <taxon>Pseudomonadati</taxon>
        <taxon>Pseudomonadota</taxon>
        <taxon>Gammaproteobacteria</taxon>
        <taxon>Chromatiales</taxon>
        <taxon>Chromatiaceae</taxon>
        <taxon>Nitrosococcus</taxon>
    </lineage>
</organism>
<proteinExistence type="predicted"/>
<evidence type="ECO:0000313" key="2">
    <source>
        <dbReference type="Proteomes" id="UP000000393"/>
    </source>
</evidence>
<dbReference type="AlphaFoldDB" id="D8K953"/>
<gene>
    <name evidence="1" type="ordered locus">Nwat_2372</name>
</gene>
<reference evidence="1 2" key="1">
    <citation type="submission" date="2010-06" db="EMBL/GenBank/DDBJ databases">
        <title>Complete sequence of chromosome of Nitrosococcus watsoni C-113.</title>
        <authorList>
            <consortium name="US DOE Joint Genome Institute"/>
            <person name="Lucas S."/>
            <person name="Copeland A."/>
            <person name="Lapidus A."/>
            <person name="Cheng J.-F."/>
            <person name="Bruce D."/>
            <person name="Goodwin L."/>
            <person name="Pitluck S."/>
            <person name="Malfatti S.A."/>
            <person name="Chain P.S.G."/>
            <person name="Land M."/>
            <person name="Hauser L."/>
            <person name="Kyrpides N."/>
            <person name="Ivanova N."/>
            <person name="Cambell M.A."/>
            <person name="Heidelberg J.F."/>
            <person name="Klotz M.G."/>
            <person name="Woyke T."/>
        </authorList>
    </citation>
    <scope>NUCLEOTIDE SEQUENCE [LARGE SCALE GENOMIC DNA]</scope>
    <source>
        <strain evidence="1 2">C-113</strain>
    </source>
</reference>
<dbReference type="Proteomes" id="UP000000393">
    <property type="component" value="Chromosome"/>
</dbReference>
<accession>D8K953</accession>
<dbReference type="EMBL" id="CP002086">
    <property type="protein sequence ID" value="ADJ29196.1"/>
    <property type="molecule type" value="Genomic_DNA"/>
</dbReference>
<sequence length="46" mass="5167">MVSKPIMERRSVEIINHQALLIPIDSETIAAWRVLLAAGQLVQILE</sequence>